<name>A0ACC2QBK6_9NEOP</name>
<accession>A0ACC2QBK6</accession>
<reference evidence="1" key="1">
    <citation type="submission" date="2023-03" db="EMBL/GenBank/DDBJ databases">
        <title>Chromosome-level genomes of two armyworms, Mythimna separata and Mythimna loreyi, provide insights into the biosynthesis and reception of sex pheromones.</title>
        <authorList>
            <person name="Zhao H."/>
        </authorList>
    </citation>
    <scope>NUCLEOTIDE SEQUENCE</scope>
    <source>
        <strain evidence="1">BeijingLab</strain>
    </source>
</reference>
<gene>
    <name evidence="1" type="ORF">PYW08_008465</name>
</gene>
<protein>
    <submittedName>
        <fullName evidence="1">Uncharacterized protein</fullName>
    </submittedName>
</protein>
<keyword evidence="2" id="KW-1185">Reference proteome</keyword>
<dbReference type="EMBL" id="CM056797">
    <property type="protein sequence ID" value="KAJ8713161.1"/>
    <property type="molecule type" value="Genomic_DNA"/>
</dbReference>
<sequence>MSETDEKKSEEKFEWIYFLRQLFICSGSWSCFFMLGLCTGTPTVLVPQLRREANSTDAVSPEMASWLPAMFSYAGIPWIIILPALIHLVGRKITQNIVCISSFIGFIIFYNSKDVFIVLISEIFQGAVTASYLTIAMAERIKYDFC</sequence>
<proteinExistence type="predicted"/>
<comment type="caution">
    <text evidence="1">The sequence shown here is derived from an EMBL/GenBank/DDBJ whole genome shotgun (WGS) entry which is preliminary data.</text>
</comment>
<evidence type="ECO:0000313" key="2">
    <source>
        <dbReference type="Proteomes" id="UP001231649"/>
    </source>
</evidence>
<dbReference type="Proteomes" id="UP001231649">
    <property type="component" value="Chromosome 21"/>
</dbReference>
<evidence type="ECO:0000313" key="1">
    <source>
        <dbReference type="EMBL" id="KAJ8713161.1"/>
    </source>
</evidence>
<organism evidence="1 2">
    <name type="scientific">Mythimna loreyi</name>
    <dbReference type="NCBI Taxonomy" id="667449"/>
    <lineage>
        <taxon>Eukaryota</taxon>
        <taxon>Metazoa</taxon>
        <taxon>Ecdysozoa</taxon>
        <taxon>Arthropoda</taxon>
        <taxon>Hexapoda</taxon>
        <taxon>Insecta</taxon>
        <taxon>Pterygota</taxon>
        <taxon>Neoptera</taxon>
        <taxon>Endopterygota</taxon>
        <taxon>Lepidoptera</taxon>
        <taxon>Glossata</taxon>
        <taxon>Ditrysia</taxon>
        <taxon>Noctuoidea</taxon>
        <taxon>Noctuidae</taxon>
        <taxon>Noctuinae</taxon>
        <taxon>Hadenini</taxon>
        <taxon>Mythimna</taxon>
    </lineage>
</organism>